<dbReference type="Proteomes" id="UP001595886">
    <property type="component" value="Unassembled WGS sequence"/>
</dbReference>
<keyword evidence="1" id="KW-0732">Signal</keyword>
<dbReference type="InterPro" id="IPR019613">
    <property type="entry name" value="DUF4198"/>
</dbReference>
<evidence type="ECO:0000313" key="2">
    <source>
        <dbReference type="EMBL" id="MFC4819336.1"/>
    </source>
</evidence>
<keyword evidence="3" id="KW-1185">Reference proteome</keyword>
<organism evidence="2 3">
    <name type="scientific">Dokdonella ginsengisoli</name>
    <dbReference type="NCBI Taxonomy" id="363846"/>
    <lineage>
        <taxon>Bacteria</taxon>
        <taxon>Pseudomonadati</taxon>
        <taxon>Pseudomonadota</taxon>
        <taxon>Gammaproteobacteria</taxon>
        <taxon>Lysobacterales</taxon>
        <taxon>Rhodanobacteraceae</taxon>
        <taxon>Dokdonella</taxon>
    </lineage>
</organism>
<comment type="caution">
    <text evidence="2">The sequence shown here is derived from an EMBL/GenBank/DDBJ whole genome shotgun (WGS) entry which is preliminary data.</text>
</comment>
<accession>A0ABV9QR26</accession>
<reference evidence="3" key="1">
    <citation type="journal article" date="2019" name="Int. J. Syst. Evol. Microbiol.">
        <title>The Global Catalogue of Microorganisms (GCM) 10K type strain sequencing project: providing services to taxonomists for standard genome sequencing and annotation.</title>
        <authorList>
            <consortium name="The Broad Institute Genomics Platform"/>
            <consortium name="The Broad Institute Genome Sequencing Center for Infectious Disease"/>
            <person name="Wu L."/>
            <person name="Ma J."/>
        </authorList>
    </citation>
    <scope>NUCLEOTIDE SEQUENCE [LARGE SCALE GENOMIC DNA]</scope>
    <source>
        <strain evidence="3">CCUG 30340</strain>
    </source>
</reference>
<dbReference type="RefSeq" id="WP_380019294.1">
    <property type="nucleotide sequence ID" value="NZ_JBHSHD010000003.1"/>
</dbReference>
<dbReference type="Pfam" id="PF10670">
    <property type="entry name" value="DUF4198"/>
    <property type="match status" value="1"/>
</dbReference>
<evidence type="ECO:0000256" key="1">
    <source>
        <dbReference type="SAM" id="SignalP"/>
    </source>
</evidence>
<feature type="signal peptide" evidence="1">
    <location>
        <begin position="1"/>
        <end position="21"/>
    </location>
</feature>
<proteinExistence type="predicted"/>
<evidence type="ECO:0000313" key="3">
    <source>
        <dbReference type="Proteomes" id="UP001595886"/>
    </source>
</evidence>
<sequence length="267" mass="28540">MTKWSALALAACLPVAASAHKAFLVPSTTVLSDGDDAWITVDAAASNDLFNFNHRPLPLDNLVVTGPDGARVEAEHVAKGEVRSSFDVHLTKPGTYRVALANSGVTASYLDAKGEKKRWRGSVDKLGEIPADAKDLEIAQYDSAVATFVTLGKPSDGVLKPAGQGLELVPLSHPNDLYAGEAAKFRFLLDGKPAKDLKVTLLAGGTRYRNKQDEIVATTDANGEFSVTWPAPGLYWLNTSLEGQKPTVAKAKDRRLGYTATLEVLPQ</sequence>
<gene>
    <name evidence="2" type="ORF">ACFO6Q_03320</name>
</gene>
<dbReference type="EMBL" id="JBHSHD010000003">
    <property type="protein sequence ID" value="MFC4819336.1"/>
    <property type="molecule type" value="Genomic_DNA"/>
</dbReference>
<protein>
    <submittedName>
        <fullName evidence="2">DUF4198 domain-containing protein</fullName>
    </submittedName>
</protein>
<name>A0ABV9QR26_9GAMM</name>
<feature type="chain" id="PRO_5047067867" evidence="1">
    <location>
        <begin position="22"/>
        <end position="267"/>
    </location>
</feature>